<reference evidence="2 3" key="1">
    <citation type="submission" date="2015-09" db="EMBL/GenBank/DDBJ databases">
        <title>Draft genome of the parasitic nematode Teladorsagia circumcincta isolate WARC Sus (inbred).</title>
        <authorList>
            <person name="Mitreva M."/>
        </authorList>
    </citation>
    <scope>NUCLEOTIDE SEQUENCE [LARGE SCALE GENOMIC DNA]</scope>
    <source>
        <strain evidence="2 3">S</strain>
    </source>
</reference>
<protein>
    <recommendedName>
        <fullName evidence="4">Collagen triple helix repeat protein</fullName>
    </recommendedName>
</protein>
<gene>
    <name evidence="2" type="ORF">TELCIR_13421</name>
</gene>
<evidence type="ECO:0000256" key="1">
    <source>
        <dbReference type="SAM" id="MobiDB-lite"/>
    </source>
</evidence>
<evidence type="ECO:0008006" key="4">
    <source>
        <dbReference type="Google" id="ProtNLM"/>
    </source>
</evidence>
<dbReference type="Gene3D" id="1.20.5.320">
    <property type="entry name" value="6-Phosphogluconate Dehydrogenase, domain 3"/>
    <property type="match status" value="1"/>
</dbReference>
<feature type="region of interest" description="Disordered" evidence="1">
    <location>
        <begin position="43"/>
        <end position="70"/>
    </location>
</feature>
<evidence type="ECO:0000313" key="2">
    <source>
        <dbReference type="EMBL" id="PIO64933.1"/>
    </source>
</evidence>
<proteinExistence type="predicted"/>
<evidence type="ECO:0000313" key="3">
    <source>
        <dbReference type="Proteomes" id="UP000230423"/>
    </source>
</evidence>
<accession>A0A2G9U3W8</accession>
<keyword evidence="3" id="KW-1185">Reference proteome</keyword>
<dbReference type="Proteomes" id="UP000230423">
    <property type="component" value="Unassembled WGS sequence"/>
</dbReference>
<name>A0A2G9U3W8_TELCI</name>
<dbReference type="AlphaFoldDB" id="A0A2G9U3W8"/>
<sequence length="94" mass="9595">MAFISSHFSARNFEQNRNCGPGGSGGSGGVGCANTYAGYEDDDLGTGGCPPGPAGPEGVQGPDGVPGHDGIDGFPKLVFDTWDLRCSYEYYAAA</sequence>
<organism evidence="2 3">
    <name type="scientific">Teladorsagia circumcincta</name>
    <name type="common">Brown stomach worm</name>
    <name type="synonym">Ostertagia circumcincta</name>
    <dbReference type="NCBI Taxonomy" id="45464"/>
    <lineage>
        <taxon>Eukaryota</taxon>
        <taxon>Metazoa</taxon>
        <taxon>Ecdysozoa</taxon>
        <taxon>Nematoda</taxon>
        <taxon>Chromadorea</taxon>
        <taxon>Rhabditida</taxon>
        <taxon>Rhabditina</taxon>
        <taxon>Rhabditomorpha</taxon>
        <taxon>Strongyloidea</taxon>
        <taxon>Trichostrongylidae</taxon>
        <taxon>Teladorsagia</taxon>
    </lineage>
</organism>
<dbReference type="EMBL" id="KZ349446">
    <property type="protein sequence ID" value="PIO64933.1"/>
    <property type="molecule type" value="Genomic_DNA"/>
</dbReference>